<name>A0A940SF43_9BACI</name>
<dbReference type="PANTHER" id="PTHR13799:SF14">
    <property type="entry name" value="GTP CYCLOHYDROLASE 1 TYPE 2 HOMOLOG"/>
    <property type="match status" value="1"/>
</dbReference>
<dbReference type="FunFam" id="3.30.70.120:FF:000006">
    <property type="entry name" value="GTP cyclohydrolase 1 type 2 homolog"/>
    <property type="match status" value="1"/>
</dbReference>
<dbReference type="GO" id="GO:0046872">
    <property type="term" value="F:metal ion binding"/>
    <property type="evidence" value="ECO:0007669"/>
    <property type="project" value="UniProtKB-UniRule"/>
</dbReference>
<dbReference type="PIRSF" id="PIRSF037489">
    <property type="entry name" value="UCP037489_NIF3_YqfO"/>
    <property type="match status" value="1"/>
</dbReference>
<evidence type="ECO:0000256" key="1">
    <source>
        <dbReference type="ARBA" id="ARBA00006964"/>
    </source>
</evidence>
<reference evidence="6" key="1">
    <citation type="submission" date="2021-04" db="EMBL/GenBank/DDBJ databases">
        <title>Genome seq and assembly of Bacillus sp.</title>
        <authorList>
            <person name="Chhetri G."/>
        </authorList>
    </citation>
    <scope>NUCLEOTIDE SEQUENCE</scope>
    <source>
        <strain evidence="6">RG28</strain>
    </source>
</reference>
<accession>A0A940SF43</accession>
<evidence type="ECO:0000256" key="4">
    <source>
        <dbReference type="PIRNR" id="PIRNR037489"/>
    </source>
</evidence>
<feature type="binding site" evidence="5">
    <location>
        <position position="68"/>
    </location>
    <ligand>
        <name>a divalent metal cation</name>
        <dbReference type="ChEBI" id="CHEBI:60240"/>
        <label>1</label>
    </ligand>
</feature>
<dbReference type="InterPro" id="IPR015867">
    <property type="entry name" value="N-reg_PII/ATP_PRibTrfase_C"/>
</dbReference>
<feature type="binding site" evidence="5">
    <location>
        <position position="107"/>
    </location>
    <ligand>
        <name>a divalent metal cation</name>
        <dbReference type="ChEBI" id="CHEBI:60240"/>
        <label>1</label>
    </ligand>
</feature>
<protein>
    <recommendedName>
        <fullName evidence="2 4">GTP cyclohydrolase 1 type 2 homolog</fullName>
    </recommendedName>
</protein>
<dbReference type="Proteomes" id="UP000682134">
    <property type="component" value="Unassembled WGS sequence"/>
</dbReference>
<proteinExistence type="inferred from homology"/>
<evidence type="ECO:0000313" key="7">
    <source>
        <dbReference type="Proteomes" id="UP000682134"/>
    </source>
</evidence>
<dbReference type="InterPro" id="IPR036069">
    <property type="entry name" value="DUF34/NIF3_sf"/>
</dbReference>
<keyword evidence="7" id="KW-1185">Reference proteome</keyword>
<feature type="binding site" evidence="5">
    <location>
        <position position="336"/>
    </location>
    <ligand>
        <name>a divalent metal cation</name>
        <dbReference type="ChEBI" id="CHEBI:60240"/>
        <label>1</label>
    </ligand>
</feature>
<organism evidence="6 7">
    <name type="scientific">Gottfriedia endophytica</name>
    <dbReference type="NCBI Taxonomy" id="2820819"/>
    <lineage>
        <taxon>Bacteria</taxon>
        <taxon>Bacillati</taxon>
        <taxon>Bacillota</taxon>
        <taxon>Bacilli</taxon>
        <taxon>Bacillales</taxon>
        <taxon>Bacillaceae</taxon>
        <taxon>Gottfriedia</taxon>
    </lineage>
</organism>
<feature type="binding site" evidence="5">
    <location>
        <position position="69"/>
    </location>
    <ligand>
        <name>a divalent metal cation</name>
        <dbReference type="ChEBI" id="CHEBI:60240"/>
        <label>1</label>
    </ligand>
</feature>
<dbReference type="InterPro" id="IPR017221">
    <property type="entry name" value="DUF34/NIF3_bac"/>
</dbReference>
<comment type="caution">
    <text evidence="6">The sequence shown here is derived from an EMBL/GenBank/DDBJ whole genome shotgun (WGS) entry which is preliminary data.</text>
</comment>
<evidence type="ECO:0000256" key="2">
    <source>
        <dbReference type="ARBA" id="ARBA00022112"/>
    </source>
</evidence>
<keyword evidence="3 4" id="KW-0479">Metal-binding</keyword>
<gene>
    <name evidence="6" type="ORF">J5Y03_00050</name>
</gene>
<dbReference type="Gene3D" id="3.40.1390.30">
    <property type="entry name" value="NIF3 (NGG1p interacting factor 3)-like"/>
    <property type="match status" value="1"/>
</dbReference>
<dbReference type="PANTHER" id="PTHR13799">
    <property type="entry name" value="NGG1 INTERACTING FACTOR 3"/>
    <property type="match status" value="1"/>
</dbReference>
<evidence type="ECO:0000256" key="3">
    <source>
        <dbReference type="ARBA" id="ARBA00022723"/>
    </source>
</evidence>
<dbReference type="SUPFAM" id="SSF102705">
    <property type="entry name" value="NIF3 (NGG1p interacting factor 3)-like"/>
    <property type="match status" value="1"/>
</dbReference>
<dbReference type="EMBL" id="JAGIYQ010000001">
    <property type="protein sequence ID" value="MBP0723572.1"/>
    <property type="molecule type" value="Genomic_DNA"/>
</dbReference>
<comment type="similarity">
    <text evidence="1 4">Belongs to the GTP cyclohydrolase I type 2/NIF3 family.</text>
</comment>
<dbReference type="NCBIfam" id="TIGR00486">
    <property type="entry name" value="YbgI_SA1388"/>
    <property type="match status" value="1"/>
</dbReference>
<dbReference type="Gene3D" id="3.30.70.120">
    <property type="match status" value="1"/>
</dbReference>
<dbReference type="RefSeq" id="WP_209401032.1">
    <property type="nucleotide sequence ID" value="NZ_JAGIYQ010000001.1"/>
</dbReference>
<dbReference type="InterPro" id="IPR002678">
    <property type="entry name" value="DUF34/NIF3"/>
</dbReference>
<dbReference type="GO" id="GO:0005737">
    <property type="term" value="C:cytoplasm"/>
    <property type="evidence" value="ECO:0007669"/>
    <property type="project" value="TreeGrafter"/>
</dbReference>
<dbReference type="Pfam" id="PF01784">
    <property type="entry name" value="DUF34_NIF3"/>
    <property type="match status" value="1"/>
</dbReference>
<evidence type="ECO:0000256" key="5">
    <source>
        <dbReference type="PIRSR" id="PIRSR602678-1"/>
    </source>
</evidence>
<evidence type="ECO:0000313" key="6">
    <source>
        <dbReference type="EMBL" id="MBP0723572.1"/>
    </source>
</evidence>
<dbReference type="AlphaFoldDB" id="A0A940SF43"/>
<sequence length="373" mass="41147">MMKSVNGHQIIQQFEALFPKYLAEEGDPIGLQVGSLSQKVNKVLIALDVNKAVIEEAIEIGANLIIAHHPIIYRPLKKIVIDNEVGQIFQLCLMHDISIYAAHTNVDCAETGVSDFLAEALELQSTKVLAPTYVDKLVKVVVYVPKTHEEQVRNALGIAGAGHIGNYIHCTFTSEGLGTFMPMEGTNPFIGEAGKLEKVEEVKIETVIVKSKLKQAISAMKKAHPYEEVAFDTFELENDGVSYGVGRIGEIAHEMTVEEFAHFVKEKLDLKGVRVVGNLTDKVKKVAVVGGDGNKFAFHAKRQGADIYISGDIYYHVAQDFKMEGLNIIDAGHNIEKVMKNGVKKLLDQKLEREKLSCEIVASSIDTDPFIFI</sequence>
<dbReference type="FunFam" id="3.40.1390.30:FF:000001">
    <property type="entry name" value="GTP cyclohydrolase 1 type 2"/>
    <property type="match status" value="1"/>
</dbReference>
<feature type="binding site" evidence="5">
    <location>
        <position position="333"/>
    </location>
    <ligand>
        <name>a divalent metal cation</name>
        <dbReference type="ChEBI" id="CHEBI:60240"/>
        <label>1</label>
    </ligand>
</feature>